<accession>A0A8H3F365</accession>
<gene>
    <name evidence="1" type="ORF">HETSPECPRED_003184</name>
</gene>
<evidence type="ECO:0000313" key="2">
    <source>
        <dbReference type="Proteomes" id="UP000664521"/>
    </source>
</evidence>
<dbReference type="PANTHER" id="PTHR35859">
    <property type="entry name" value="NONSELECTIVE CATION CHANNEL PROTEIN"/>
    <property type="match status" value="1"/>
</dbReference>
<dbReference type="OrthoDB" id="310870at2759"/>
<dbReference type="AlphaFoldDB" id="A0A8H3F365"/>
<evidence type="ECO:0000313" key="1">
    <source>
        <dbReference type="EMBL" id="CAF9917224.1"/>
    </source>
</evidence>
<protein>
    <submittedName>
        <fullName evidence="1">Uncharacterized protein</fullName>
    </submittedName>
</protein>
<comment type="caution">
    <text evidence="1">The sequence shown here is derived from an EMBL/GenBank/DDBJ whole genome shotgun (WGS) entry which is preliminary data.</text>
</comment>
<organism evidence="1 2">
    <name type="scientific">Heterodermia speciosa</name>
    <dbReference type="NCBI Taxonomy" id="116794"/>
    <lineage>
        <taxon>Eukaryota</taxon>
        <taxon>Fungi</taxon>
        <taxon>Dikarya</taxon>
        <taxon>Ascomycota</taxon>
        <taxon>Pezizomycotina</taxon>
        <taxon>Lecanoromycetes</taxon>
        <taxon>OSLEUM clade</taxon>
        <taxon>Lecanoromycetidae</taxon>
        <taxon>Caliciales</taxon>
        <taxon>Physciaceae</taxon>
        <taxon>Heterodermia</taxon>
    </lineage>
</organism>
<proteinExistence type="predicted"/>
<name>A0A8H3F365_9LECA</name>
<dbReference type="InterPro" id="IPR052971">
    <property type="entry name" value="TRP_calcium_channel"/>
</dbReference>
<dbReference type="PANTHER" id="PTHR35859:SF5">
    <property type="entry name" value="ION TRANSPORT DOMAIN-CONTAINING PROTEIN"/>
    <property type="match status" value="1"/>
</dbReference>
<reference evidence="1" key="1">
    <citation type="submission" date="2021-03" db="EMBL/GenBank/DDBJ databases">
        <authorList>
            <person name="Tagirdzhanova G."/>
        </authorList>
    </citation>
    <scope>NUCLEOTIDE SEQUENCE</scope>
</reference>
<keyword evidence="2" id="KW-1185">Reference proteome</keyword>
<sequence>MQMPQTPVSEGPRTGYSEFSVQTPNFDGDESLTVMIHDLSSYFEDVVQAPHTFEQLRTASVGHILNPLTNSLSDKCHVGLFIASLSLEPHLIYDNDGYRIFAPFTSSTLLLEKADFMVTNSILVLSQLFCRMLKWHYSNIEHDDRGVWETRGYACEIVAWRFLTYLSEKEAIDYLLHEFPAANGSQSHTPDTEEADRLEDYSHPDHSWEEEQFSLLWHQSSARGRPSLQRLESERRKQRYDLSEEDPTIPFIGLNALEIAAIANAKKFLSQRVVQKIVDNIWSGHIVFWESLSVSSKKKAQVYNQR</sequence>
<dbReference type="Proteomes" id="UP000664521">
    <property type="component" value="Unassembled WGS sequence"/>
</dbReference>
<dbReference type="EMBL" id="CAJPDS010000019">
    <property type="protein sequence ID" value="CAF9917224.1"/>
    <property type="molecule type" value="Genomic_DNA"/>
</dbReference>